<dbReference type="CDD" id="cd07252">
    <property type="entry name" value="BphC1-RGP6_N_like"/>
    <property type="match status" value="1"/>
</dbReference>
<evidence type="ECO:0000256" key="4">
    <source>
        <dbReference type="ARBA" id="ARBA00022737"/>
    </source>
</evidence>
<dbReference type="Pfam" id="PF00903">
    <property type="entry name" value="Glyoxalase"/>
    <property type="match status" value="1"/>
</dbReference>
<dbReference type="InterPro" id="IPR000486">
    <property type="entry name" value="Xdiol_ring_cleave_dOase_1/2"/>
</dbReference>
<gene>
    <name evidence="11" type="primary">edoS2</name>
</gene>
<keyword evidence="8 9" id="KW-0408">Iron</keyword>
<evidence type="ECO:0000256" key="6">
    <source>
        <dbReference type="ARBA" id="ARBA00022964"/>
    </source>
</evidence>
<accession>A0A126SY30</accession>
<evidence type="ECO:0000256" key="3">
    <source>
        <dbReference type="ARBA" id="ARBA00022723"/>
    </source>
</evidence>
<proteinExistence type="inferred from homology"/>
<keyword evidence="5 9" id="KW-0058">Aromatic hydrocarbons catabolism</keyword>
<evidence type="ECO:0000259" key="10">
    <source>
        <dbReference type="PROSITE" id="PS51819"/>
    </source>
</evidence>
<evidence type="ECO:0000256" key="2">
    <source>
        <dbReference type="ARBA" id="ARBA00008784"/>
    </source>
</evidence>
<comment type="similarity">
    <text evidence="2 9">Belongs to the extradiol ring-cleavage dioxygenase family.</text>
</comment>
<dbReference type="Pfam" id="PF22632">
    <property type="entry name" value="BphC_D1"/>
    <property type="match status" value="1"/>
</dbReference>
<dbReference type="InterPro" id="IPR029068">
    <property type="entry name" value="Glyas_Bleomycin-R_OHBP_Dase"/>
</dbReference>
<dbReference type="InterPro" id="IPR037523">
    <property type="entry name" value="VOC_core"/>
</dbReference>
<dbReference type="AlphaFoldDB" id="A0A126SY30"/>
<dbReference type="InterPro" id="IPR004360">
    <property type="entry name" value="Glyas_Fos-R_dOase_dom"/>
</dbReference>
<name>A0A126SY30_9BACT</name>
<organism evidence="11">
    <name type="scientific">uncultured bacterium UPO44_UPO85</name>
    <dbReference type="NCBI Taxonomy" id="1776969"/>
    <lineage>
        <taxon>Bacteria</taxon>
        <taxon>environmental samples</taxon>
    </lineage>
</organism>
<feature type="domain" description="VOC" evidence="10">
    <location>
        <begin position="6"/>
        <end position="121"/>
    </location>
</feature>
<evidence type="ECO:0000313" key="11">
    <source>
        <dbReference type="EMBL" id="AMK59193.1"/>
    </source>
</evidence>
<comment type="cofactor">
    <cofactor evidence="1 9">
        <name>Fe(2+)</name>
        <dbReference type="ChEBI" id="CHEBI:29033"/>
    </cofactor>
</comment>
<evidence type="ECO:0000256" key="9">
    <source>
        <dbReference type="RuleBase" id="RU000683"/>
    </source>
</evidence>
<dbReference type="FunFam" id="3.10.180.10:FF:000027">
    <property type="entry name" value="1,2-dihydroxynaphthalene dioxygenase"/>
    <property type="match status" value="1"/>
</dbReference>
<evidence type="ECO:0000256" key="5">
    <source>
        <dbReference type="ARBA" id="ARBA00022797"/>
    </source>
</evidence>
<evidence type="ECO:0000256" key="1">
    <source>
        <dbReference type="ARBA" id="ARBA00001954"/>
    </source>
</evidence>
<dbReference type="Gene3D" id="3.10.180.10">
    <property type="entry name" value="2,3-Dihydroxybiphenyl 1,2-Dioxygenase, domain 1"/>
    <property type="match status" value="2"/>
</dbReference>
<dbReference type="GO" id="GO:0051213">
    <property type="term" value="F:dioxygenase activity"/>
    <property type="evidence" value="ECO:0007669"/>
    <property type="project" value="UniProtKB-KW"/>
</dbReference>
<dbReference type="CDD" id="cd07237">
    <property type="entry name" value="BphC1-RGP6_C_like"/>
    <property type="match status" value="1"/>
</dbReference>
<dbReference type="GO" id="GO:0008198">
    <property type="term" value="F:ferrous iron binding"/>
    <property type="evidence" value="ECO:0007669"/>
    <property type="project" value="InterPro"/>
</dbReference>
<dbReference type="EMBL" id="KU144972">
    <property type="protein sequence ID" value="AMK59193.1"/>
    <property type="molecule type" value="Genomic_DNA"/>
</dbReference>
<keyword evidence="3" id="KW-0479">Metal-binding</keyword>
<evidence type="ECO:0000256" key="7">
    <source>
        <dbReference type="ARBA" id="ARBA00023002"/>
    </source>
</evidence>
<keyword evidence="7 9" id="KW-0560">Oxidoreductase</keyword>
<dbReference type="SUPFAM" id="SSF54593">
    <property type="entry name" value="Glyoxalase/Bleomycin resistance protein/Dihydroxybiphenyl dioxygenase"/>
    <property type="match status" value="1"/>
</dbReference>
<dbReference type="GO" id="GO:1901170">
    <property type="term" value="P:naphthalene catabolic process"/>
    <property type="evidence" value="ECO:0007669"/>
    <property type="project" value="UniProtKB-ARBA"/>
</dbReference>
<evidence type="ECO:0000256" key="8">
    <source>
        <dbReference type="ARBA" id="ARBA00023004"/>
    </source>
</evidence>
<dbReference type="PROSITE" id="PS51819">
    <property type="entry name" value="VOC"/>
    <property type="match status" value="2"/>
</dbReference>
<keyword evidence="6 9" id="KW-0223">Dioxygenase</keyword>
<reference evidence="11" key="1">
    <citation type="journal article" date="2016" name="Appl. Environ. Microbiol.">
        <title>Functional Metagenomics of a Biostimulated Petroleum-Contaminated Soil Reveals an Extraordinary Diversity of Extradiol Dioxygenases.</title>
        <authorList>
            <person name="Terron-Gonzalez L."/>
            <person name="Martin-Cabello G."/>
            <person name="Ferrer M."/>
            <person name="Santero E."/>
        </authorList>
    </citation>
    <scope>NUCLEOTIDE SEQUENCE</scope>
</reference>
<dbReference type="PROSITE" id="PS00082">
    <property type="entry name" value="EXTRADIOL_DIOXYGENAS"/>
    <property type="match status" value="1"/>
</dbReference>
<protein>
    <submittedName>
        <fullName evidence="11">2,3-dihydroxybiphenyl dioxygenase</fullName>
    </submittedName>
</protein>
<keyword evidence="4" id="KW-0677">Repeat</keyword>
<feature type="domain" description="VOC" evidence="10">
    <location>
        <begin position="146"/>
        <end position="268"/>
    </location>
</feature>
<sequence length="300" mass="34248">MVQVTELGYMGLGVKSLDAWKDYATNILGLEVVDEGEPGRCYLRMDYWHHRFILEEDGTDDLNYLGFRVAGVEEFREMHRKLTGAGVEVRIGSEGEAADRRVLEIMKLKDASGFPIEIFHGPQVQADKPFHPGRRMHGRFKTGDGGLGHLIQKETVGFEKTYEFYKLLGMRGGIEYRIPFPGLDKPFDLMFMHCNARDHTVAFGPPGEKRINHLMIEVENFDDVGLAYEIVKQAGIPITMTPGRHANDHMYSFYFMNPSGWMCEIGWGAREATHQSEYYQRDTYGHEPNQEVMKGGLMEV</sequence>